<keyword evidence="5" id="KW-1002">Plastid outer membrane</keyword>
<evidence type="ECO:0000256" key="5">
    <source>
        <dbReference type="ARBA" id="ARBA00022805"/>
    </source>
</evidence>
<dbReference type="OMA" id="EMESCPE"/>
<dbReference type="InParanoid" id="A0A2R6RWN8"/>
<evidence type="ECO:0000313" key="12">
    <source>
        <dbReference type="Proteomes" id="UP000241394"/>
    </source>
</evidence>
<sequence length="650" mass="72298">MRITMGISYCLDHMCQLKPPVAHKNLNSSVVNLTEDYAAKVSDFGFWNTKVAAAEMESCPENSVHISKLIRKVESCRSAQKTSIVALLNLSKRHCPYRITPPPPSLSLSQREFPFVLHLRVFRLRLLALAPFISMAVSVEEHQKEQPQFDYDDDKPLNGEDDDDFEEEEEEEPETFPDKAKMENLFRRISTERVPLRVHDVLIKGNTKTKDSLIESEVEALKSATTVQELIQAANVANARLRRLEIFDSVNITLDSGPPELPGTANVIVEVAETKNPITGDIGVFSKPEARSWSLEGSLKLKNLFGFGDLWDSSLACGWDQTSEVSAGVSLPKLKKLASPISARIALLSQDWLKFSSYKDRALGLSLGLVSSRNHELAYNVSWRTLMDPSQMASRSIRRQLGHGLLSSLKYTFKIDRRNSPLRPTRGYAFVSTSQIGGLVPDYRSLRFLRQELDLRYAFPLGFYNAALNFGVSSGVIFPWGDGFSNMASSLPERFFLGGNSSPVCTLGGPMTLLGFKSRGLGLTEPRRQIRGNSSDGSSETSSGRDSLGGDFALTAFADLSLDLPLRVLRDAGIHGHFFACAGNLTKLTENAYRDFSFQKYHESVRSSAGFGIIVPTKLFRMEVNYCYILKQLEHDQGKTGIQFSFSSSL</sequence>
<dbReference type="InterPro" id="IPR039910">
    <property type="entry name" value="D15-like"/>
</dbReference>
<dbReference type="GO" id="GO:0009707">
    <property type="term" value="C:chloroplast outer membrane"/>
    <property type="evidence" value="ECO:0007669"/>
    <property type="project" value="UniProtKB-SubCell"/>
</dbReference>
<dbReference type="PANTHER" id="PTHR12815">
    <property type="entry name" value="SORTING AND ASSEMBLY MACHINERY SAMM50 PROTEIN FAMILY MEMBER"/>
    <property type="match status" value="1"/>
</dbReference>
<dbReference type="FunFam" id="2.40.160.50:FF:000005">
    <property type="entry name" value="Outer membrane OMP85 family protein"/>
    <property type="match status" value="1"/>
</dbReference>
<dbReference type="FunFam" id="3.10.20.310:FF:000016">
    <property type="entry name" value="Outer membrane OMP85 family protein"/>
    <property type="match status" value="1"/>
</dbReference>
<reference evidence="11 12" key="1">
    <citation type="submission" date="2017-07" db="EMBL/GenBank/DDBJ databases">
        <title>An improved, manually edited Actinidia chinensis var. chinensis (kiwifruit) genome highlights the challenges associated with draft genomes and gene prediction in plants.</title>
        <authorList>
            <person name="Pilkington S."/>
            <person name="Crowhurst R."/>
            <person name="Hilario E."/>
            <person name="Nardozza S."/>
            <person name="Fraser L."/>
            <person name="Peng Y."/>
            <person name="Gunaseelan K."/>
            <person name="Simpson R."/>
            <person name="Tahir J."/>
            <person name="Deroles S."/>
            <person name="Templeton K."/>
            <person name="Luo Z."/>
            <person name="Davy M."/>
            <person name="Cheng C."/>
            <person name="Mcneilage M."/>
            <person name="Scaglione D."/>
            <person name="Liu Y."/>
            <person name="Zhang Q."/>
            <person name="Datson P."/>
            <person name="De Silva N."/>
            <person name="Gardiner S."/>
            <person name="Bassett H."/>
            <person name="Chagne D."/>
            <person name="Mccallum J."/>
            <person name="Dzierzon H."/>
            <person name="Deng C."/>
            <person name="Wang Y.-Y."/>
            <person name="Barron N."/>
            <person name="Manako K."/>
            <person name="Bowen J."/>
            <person name="Foster T."/>
            <person name="Erridge Z."/>
            <person name="Tiffin H."/>
            <person name="Waite C."/>
            <person name="Davies K."/>
            <person name="Grierson E."/>
            <person name="Laing W."/>
            <person name="Kirk R."/>
            <person name="Chen X."/>
            <person name="Wood M."/>
            <person name="Montefiori M."/>
            <person name="Brummell D."/>
            <person name="Schwinn K."/>
            <person name="Catanach A."/>
            <person name="Fullerton C."/>
            <person name="Li D."/>
            <person name="Meiyalaghan S."/>
            <person name="Nieuwenhuizen N."/>
            <person name="Read N."/>
            <person name="Prakash R."/>
            <person name="Hunter D."/>
            <person name="Zhang H."/>
            <person name="Mckenzie M."/>
            <person name="Knabel M."/>
            <person name="Harris A."/>
            <person name="Allan A."/>
            <person name="Chen A."/>
            <person name="Janssen B."/>
            <person name="Plunkett B."/>
            <person name="Dwamena C."/>
            <person name="Voogd C."/>
            <person name="Leif D."/>
            <person name="Lafferty D."/>
            <person name="Souleyre E."/>
            <person name="Varkonyi-Gasic E."/>
            <person name="Gambi F."/>
            <person name="Hanley J."/>
            <person name="Yao J.-L."/>
            <person name="Cheung J."/>
            <person name="David K."/>
            <person name="Warren B."/>
            <person name="Marsh K."/>
            <person name="Snowden K."/>
            <person name="Lin-Wang K."/>
            <person name="Brian L."/>
            <person name="Martinez-Sanchez M."/>
            <person name="Wang M."/>
            <person name="Ileperuma N."/>
            <person name="Macnee N."/>
            <person name="Campin R."/>
            <person name="Mcatee P."/>
            <person name="Drummond R."/>
            <person name="Espley R."/>
            <person name="Ireland H."/>
            <person name="Wu R."/>
            <person name="Atkinson R."/>
            <person name="Karunairetnam S."/>
            <person name="Bulley S."/>
            <person name="Chunkath S."/>
            <person name="Hanley Z."/>
            <person name="Storey R."/>
            <person name="Thrimawithana A."/>
            <person name="Thomson S."/>
            <person name="David C."/>
            <person name="Testolin R."/>
        </authorList>
    </citation>
    <scope>NUCLEOTIDE SEQUENCE [LARGE SCALE GENOMIC DNA]</scope>
    <source>
        <strain evidence="12">cv. Red5</strain>
        <tissue evidence="11">Young leaf</tissue>
    </source>
</reference>
<dbReference type="Gramene" id="PSS34448">
    <property type="protein sequence ID" value="PSS34448"/>
    <property type="gene ID" value="CEY00_Acc01547"/>
</dbReference>
<dbReference type="OrthoDB" id="1724197at2759"/>
<name>A0A2R6RWN8_ACTCC</name>
<comment type="caution">
    <text evidence="11">The sequence shown here is derived from an EMBL/GenBank/DDBJ whole genome shotgun (WGS) entry which is preliminary data.</text>
</comment>
<feature type="compositionally biased region" description="Low complexity" evidence="8">
    <location>
        <begin position="532"/>
        <end position="546"/>
    </location>
</feature>
<comment type="similarity">
    <text evidence="2">Belongs to the SAM50/omp85 family.</text>
</comment>
<feature type="region of interest" description="Disordered" evidence="8">
    <location>
        <begin position="527"/>
        <end position="546"/>
    </location>
</feature>
<evidence type="ECO:0000256" key="8">
    <source>
        <dbReference type="SAM" id="MobiDB-lite"/>
    </source>
</evidence>
<evidence type="ECO:0000256" key="4">
    <source>
        <dbReference type="ARBA" id="ARBA00022692"/>
    </source>
</evidence>
<dbReference type="AlphaFoldDB" id="A0A2R6RWN8"/>
<dbReference type="Gene3D" id="3.10.20.310">
    <property type="entry name" value="membrane protein fhac"/>
    <property type="match status" value="1"/>
</dbReference>
<dbReference type="Proteomes" id="UP000241394">
    <property type="component" value="Chromosome LG2"/>
</dbReference>
<evidence type="ECO:0000256" key="7">
    <source>
        <dbReference type="ARBA" id="ARBA00024013"/>
    </source>
</evidence>
<dbReference type="FunCoup" id="A0A2R6RWN8">
    <property type="interactions" value="5852"/>
</dbReference>
<evidence type="ECO:0000259" key="9">
    <source>
        <dbReference type="Pfam" id="PF01103"/>
    </source>
</evidence>
<feature type="compositionally biased region" description="Acidic residues" evidence="8">
    <location>
        <begin position="159"/>
        <end position="175"/>
    </location>
</feature>
<evidence type="ECO:0000256" key="3">
    <source>
        <dbReference type="ARBA" id="ARBA00022452"/>
    </source>
</evidence>
<feature type="domain" description="POTRA" evidence="10">
    <location>
        <begin position="197"/>
        <end position="273"/>
    </location>
</feature>
<keyword evidence="4" id="KW-0812">Transmembrane</keyword>
<dbReference type="STRING" id="1590841.A0A2R6RWN8"/>
<accession>A0A2R6RWN8</accession>
<dbReference type="Gene3D" id="2.40.160.50">
    <property type="entry name" value="membrane protein fhac: a member of the omp85/tpsb transporter family"/>
    <property type="match status" value="1"/>
</dbReference>
<gene>
    <name evidence="11" type="ORF">CEY00_Acc01547</name>
</gene>
<feature type="region of interest" description="Disordered" evidence="8">
    <location>
        <begin position="144"/>
        <end position="179"/>
    </location>
</feature>
<comment type="subcellular location">
    <subcellularLocation>
        <location evidence="1">Mitochondrion outer membrane</location>
        <topology evidence="1">Multi-pass membrane protein</topology>
    </subcellularLocation>
    <subcellularLocation>
        <location evidence="7">Plastid</location>
        <location evidence="7">Chloroplast outer membrane</location>
    </subcellularLocation>
</comment>
<organism evidence="11 12">
    <name type="scientific">Actinidia chinensis var. chinensis</name>
    <name type="common">Chinese soft-hair kiwi</name>
    <dbReference type="NCBI Taxonomy" id="1590841"/>
    <lineage>
        <taxon>Eukaryota</taxon>
        <taxon>Viridiplantae</taxon>
        <taxon>Streptophyta</taxon>
        <taxon>Embryophyta</taxon>
        <taxon>Tracheophyta</taxon>
        <taxon>Spermatophyta</taxon>
        <taxon>Magnoliopsida</taxon>
        <taxon>eudicotyledons</taxon>
        <taxon>Gunneridae</taxon>
        <taxon>Pentapetalae</taxon>
        <taxon>asterids</taxon>
        <taxon>Ericales</taxon>
        <taxon>Actinidiaceae</taxon>
        <taxon>Actinidia</taxon>
    </lineage>
</organism>
<evidence type="ECO:0000313" key="11">
    <source>
        <dbReference type="EMBL" id="PSS34448.1"/>
    </source>
</evidence>
<dbReference type="Pfam" id="PF07244">
    <property type="entry name" value="POTRA"/>
    <property type="match status" value="1"/>
</dbReference>
<reference evidence="12" key="2">
    <citation type="journal article" date="2018" name="BMC Genomics">
        <title>A manually annotated Actinidia chinensis var. chinensis (kiwifruit) genome highlights the challenges associated with draft genomes and gene prediction in plants.</title>
        <authorList>
            <person name="Pilkington S.M."/>
            <person name="Crowhurst R."/>
            <person name="Hilario E."/>
            <person name="Nardozza S."/>
            <person name="Fraser L."/>
            <person name="Peng Y."/>
            <person name="Gunaseelan K."/>
            <person name="Simpson R."/>
            <person name="Tahir J."/>
            <person name="Deroles S.C."/>
            <person name="Templeton K."/>
            <person name="Luo Z."/>
            <person name="Davy M."/>
            <person name="Cheng C."/>
            <person name="McNeilage M."/>
            <person name="Scaglione D."/>
            <person name="Liu Y."/>
            <person name="Zhang Q."/>
            <person name="Datson P."/>
            <person name="De Silva N."/>
            <person name="Gardiner S.E."/>
            <person name="Bassett H."/>
            <person name="Chagne D."/>
            <person name="McCallum J."/>
            <person name="Dzierzon H."/>
            <person name="Deng C."/>
            <person name="Wang Y.Y."/>
            <person name="Barron L."/>
            <person name="Manako K."/>
            <person name="Bowen J."/>
            <person name="Foster T.M."/>
            <person name="Erridge Z.A."/>
            <person name="Tiffin H."/>
            <person name="Waite C.N."/>
            <person name="Davies K.M."/>
            <person name="Grierson E.P."/>
            <person name="Laing W.A."/>
            <person name="Kirk R."/>
            <person name="Chen X."/>
            <person name="Wood M."/>
            <person name="Montefiori M."/>
            <person name="Brummell D.A."/>
            <person name="Schwinn K.E."/>
            <person name="Catanach A."/>
            <person name="Fullerton C."/>
            <person name="Li D."/>
            <person name="Meiyalaghan S."/>
            <person name="Nieuwenhuizen N."/>
            <person name="Read N."/>
            <person name="Prakash R."/>
            <person name="Hunter D."/>
            <person name="Zhang H."/>
            <person name="McKenzie M."/>
            <person name="Knabel M."/>
            <person name="Harris A."/>
            <person name="Allan A.C."/>
            <person name="Gleave A."/>
            <person name="Chen A."/>
            <person name="Janssen B.J."/>
            <person name="Plunkett B."/>
            <person name="Ampomah-Dwamena C."/>
            <person name="Voogd C."/>
            <person name="Leif D."/>
            <person name="Lafferty D."/>
            <person name="Souleyre E.J.F."/>
            <person name="Varkonyi-Gasic E."/>
            <person name="Gambi F."/>
            <person name="Hanley J."/>
            <person name="Yao J.L."/>
            <person name="Cheung J."/>
            <person name="David K.M."/>
            <person name="Warren B."/>
            <person name="Marsh K."/>
            <person name="Snowden K.C."/>
            <person name="Lin-Wang K."/>
            <person name="Brian L."/>
            <person name="Martinez-Sanchez M."/>
            <person name="Wang M."/>
            <person name="Ileperuma N."/>
            <person name="Macnee N."/>
            <person name="Campin R."/>
            <person name="McAtee P."/>
            <person name="Drummond R.S.M."/>
            <person name="Espley R.V."/>
            <person name="Ireland H.S."/>
            <person name="Wu R."/>
            <person name="Atkinson R.G."/>
            <person name="Karunairetnam S."/>
            <person name="Bulley S."/>
            <person name="Chunkath S."/>
            <person name="Hanley Z."/>
            <person name="Storey R."/>
            <person name="Thrimawithana A.H."/>
            <person name="Thomson S."/>
            <person name="David C."/>
            <person name="Testolin R."/>
            <person name="Huang H."/>
            <person name="Hellens R.P."/>
            <person name="Schaffer R.J."/>
        </authorList>
    </citation>
    <scope>NUCLEOTIDE SEQUENCE [LARGE SCALE GENOMIC DNA]</scope>
    <source>
        <strain evidence="12">cv. Red5</strain>
    </source>
</reference>
<dbReference type="EMBL" id="NKQK01000002">
    <property type="protein sequence ID" value="PSS34448.1"/>
    <property type="molecule type" value="Genomic_DNA"/>
</dbReference>
<protein>
    <submittedName>
        <fullName evidence="11">Sorting and assembly machinery component like</fullName>
    </submittedName>
</protein>
<dbReference type="PANTHER" id="PTHR12815:SF18">
    <property type="entry name" value="SORTING AND ASSEMBLY MACHINERY COMPONENT 50 HOMOLOG"/>
    <property type="match status" value="1"/>
</dbReference>
<evidence type="ECO:0000256" key="2">
    <source>
        <dbReference type="ARBA" id="ARBA00010913"/>
    </source>
</evidence>
<dbReference type="GO" id="GO:0005741">
    <property type="term" value="C:mitochondrial outer membrane"/>
    <property type="evidence" value="ECO:0007669"/>
    <property type="project" value="UniProtKB-SubCell"/>
</dbReference>
<dbReference type="InterPro" id="IPR000184">
    <property type="entry name" value="Bac_surfAg_D15"/>
</dbReference>
<keyword evidence="3" id="KW-1134">Transmembrane beta strand</keyword>
<evidence type="ECO:0000256" key="1">
    <source>
        <dbReference type="ARBA" id="ARBA00004374"/>
    </source>
</evidence>
<evidence type="ECO:0000256" key="6">
    <source>
        <dbReference type="ARBA" id="ARBA00023136"/>
    </source>
</evidence>
<proteinExistence type="inferred from homology"/>
<keyword evidence="5" id="KW-0934">Plastid</keyword>
<keyword evidence="6" id="KW-0472">Membrane</keyword>
<dbReference type="InterPro" id="IPR010827">
    <property type="entry name" value="BamA/TamA_POTRA"/>
</dbReference>
<dbReference type="Pfam" id="PF01103">
    <property type="entry name" value="Omp85"/>
    <property type="match status" value="1"/>
</dbReference>
<keyword evidence="12" id="KW-1185">Reference proteome</keyword>
<feature type="domain" description="Bacterial surface antigen (D15)" evidence="9">
    <location>
        <begin position="321"/>
        <end position="648"/>
    </location>
</feature>
<evidence type="ECO:0000259" key="10">
    <source>
        <dbReference type="Pfam" id="PF07244"/>
    </source>
</evidence>